<reference evidence="3 4" key="1">
    <citation type="submission" date="2018-06" db="EMBL/GenBank/DDBJ databases">
        <authorList>
            <consortium name="Pathogen Informatics"/>
            <person name="Doyle S."/>
        </authorList>
    </citation>
    <scope>NUCLEOTIDE SEQUENCE [LARGE SCALE GENOMIC DNA]</scope>
    <source>
        <strain evidence="3 4">NCTC10295</strain>
    </source>
</reference>
<evidence type="ECO:0000313" key="4">
    <source>
        <dbReference type="Proteomes" id="UP000254651"/>
    </source>
</evidence>
<dbReference type="AlphaFoldDB" id="A0A378UGF6"/>
<keyword evidence="4" id="KW-1185">Reference proteome</keyword>
<evidence type="ECO:0000313" key="3">
    <source>
        <dbReference type="EMBL" id="STZ76385.1"/>
    </source>
</evidence>
<gene>
    <name evidence="3" type="ORF">NCTC10295_01149</name>
</gene>
<dbReference type="Proteomes" id="UP000254651">
    <property type="component" value="Unassembled WGS sequence"/>
</dbReference>
<dbReference type="RefSeq" id="WP_066076559.1">
    <property type="nucleotide sequence ID" value="NZ_CP181246.1"/>
</dbReference>
<name>A0A378UGF6_BERDE</name>
<dbReference type="Pfam" id="PF09832">
    <property type="entry name" value="DUF2059"/>
    <property type="match status" value="1"/>
</dbReference>
<proteinExistence type="predicted"/>
<evidence type="ECO:0000256" key="1">
    <source>
        <dbReference type="SAM" id="SignalP"/>
    </source>
</evidence>
<dbReference type="EMBL" id="UGQS01000002">
    <property type="protein sequence ID" value="STZ76385.1"/>
    <property type="molecule type" value="Genomic_DNA"/>
</dbReference>
<accession>A0A378UGF6</accession>
<protein>
    <submittedName>
        <fullName evidence="3">Periplasmic protein</fullName>
    </submittedName>
</protein>
<feature type="chain" id="PRO_5016995127" evidence="1">
    <location>
        <begin position="23"/>
        <end position="186"/>
    </location>
</feature>
<organism evidence="3 4">
    <name type="scientific">Bergeriella denitrificans</name>
    <name type="common">Neisseria denitrificans</name>
    <dbReference type="NCBI Taxonomy" id="494"/>
    <lineage>
        <taxon>Bacteria</taxon>
        <taxon>Pseudomonadati</taxon>
        <taxon>Pseudomonadota</taxon>
        <taxon>Betaproteobacteria</taxon>
        <taxon>Neisseriales</taxon>
        <taxon>Neisseriaceae</taxon>
        <taxon>Bergeriella</taxon>
    </lineage>
</organism>
<feature type="signal peptide" evidence="1">
    <location>
        <begin position="1"/>
        <end position="22"/>
    </location>
</feature>
<sequence length="186" mass="20762">MKFYQTALAVVFAAAVSMPLHAQTPVSDVPSKASLEALFAVQDFDKILDESFKRVPGLAAESMPDIPADRRAEFNKVLEKYFGLMDREINTPEMRHEIRNTAIRAAAEIYTQAEVDALLRFYQSPEGRSAMSKTPRYIEAVMAPTAGIMQPKMQAFLQKYGAQMRRELNQAVCGKNNCAKAAQPKK</sequence>
<dbReference type="InterPro" id="IPR018637">
    <property type="entry name" value="DUF2059"/>
</dbReference>
<feature type="domain" description="DUF2059" evidence="2">
    <location>
        <begin position="101"/>
        <end position="153"/>
    </location>
</feature>
<keyword evidence="1" id="KW-0732">Signal</keyword>
<evidence type="ECO:0000259" key="2">
    <source>
        <dbReference type="Pfam" id="PF09832"/>
    </source>
</evidence>